<evidence type="ECO:0008006" key="4">
    <source>
        <dbReference type="Google" id="ProtNLM"/>
    </source>
</evidence>
<proteinExistence type="predicted"/>
<feature type="transmembrane region" description="Helical" evidence="1">
    <location>
        <begin position="61"/>
        <end position="81"/>
    </location>
</feature>
<keyword evidence="1" id="KW-1133">Transmembrane helix</keyword>
<feature type="transmembrane region" description="Helical" evidence="1">
    <location>
        <begin position="261"/>
        <end position="280"/>
    </location>
</feature>
<name>A0A4Q1AS23_9BACT</name>
<dbReference type="OrthoDB" id="5487830at2"/>
<feature type="transmembrane region" description="Helical" evidence="1">
    <location>
        <begin position="331"/>
        <end position="350"/>
    </location>
</feature>
<feature type="transmembrane region" description="Helical" evidence="1">
    <location>
        <begin position="147"/>
        <end position="166"/>
    </location>
</feature>
<evidence type="ECO:0000256" key="1">
    <source>
        <dbReference type="SAM" id="Phobius"/>
    </source>
</evidence>
<evidence type="ECO:0000313" key="3">
    <source>
        <dbReference type="Proteomes" id="UP000289718"/>
    </source>
</evidence>
<organism evidence="2 3">
    <name type="scientific">Halarcobacter mediterraneus</name>
    <dbReference type="NCBI Taxonomy" id="2023153"/>
    <lineage>
        <taxon>Bacteria</taxon>
        <taxon>Pseudomonadati</taxon>
        <taxon>Campylobacterota</taxon>
        <taxon>Epsilonproteobacteria</taxon>
        <taxon>Campylobacterales</taxon>
        <taxon>Arcobacteraceae</taxon>
        <taxon>Halarcobacter</taxon>
    </lineage>
</organism>
<feature type="transmembrane region" description="Helical" evidence="1">
    <location>
        <begin position="209"/>
        <end position="227"/>
    </location>
</feature>
<keyword evidence="1" id="KW-0472">Membrane</keyword>
<comment type="caution">
    <text evidence="2">The sequence shown here is derived from an EMBL/GenBank/DDBJ whole genome shotgun (WGS) entry which is preliminary data.</text>
</comment>
<feature type="transmembrane region" description="Helical" evidence="1">
    <location>
        <begin position="27"/>
        <end position="49"/>
    </location>
</feature>
<dbReference type="Pfam" id="PF05940">
    <property type="entry name" value="NnrS"/>
    <property type="match status" value="1"/>
</dbReference>
<reference evidence="2 3" key="1">
    <citation type="submission" date="2017-09" db="EMBL/GenBank/DDBJ databases">
        <title>Genomics of the genus Arcobacter.</title>
        <authorList>
            <person name="Perez-Cataluna A."/>
            <person name="Figueras M.J."/>
            <person name="Salas-Masso N."/>
        </authorList>
    </citation>
    <scope>NUCLEOTIDE SEQUENCE [LARGE SCALE GENOMIC DNA]</scope>
    <source>
        <strain evidence="2 3">F156-34</strain>
    </source>
</reference>
<feature type="transmembrane region" description="Helical" evidence="1">
    <location>
        <begin position="233"/>
        <end position="249"/>
    </location>
</feature>
<feature type="transmembrane region" description="Helical" evidence="1">
    <location>
        <begin position="172"/>
        <end position="197"/>
    </location>
</feature>
<accession>A0A4Q1AS23</accession>
<evidence type="ECO:0000313" key="2">
    <source>
        <dbReference type="EMBL" id="RXK12473.1"/>
    </source>
</evidence>
<feature type="transmembrane region" description="Helical" evidence="1">
    <location>
        <begin position="292"/>
        <end position="310"/>
    </location>
</feature>
<feature type="transmembrane region" description="Helical" evidence="1">
    <location>
        <begin position="356"/>
        <end position="377"/>
    </location>
</feature>
<keyword evidence="1" id="KW-0812">Transmembrane</keyword>
<keyword evidence="3" id="KW-1185">Reference proteome</keyword>
<dbReference type="AlphaFoldDB" id="A0A4Q1AS23"/>
<dbReference type="RefSeq" id="WP_129061532.1">
    <property type="nucleotide sequence ID" value="NZ_NXIE01000003.1"/>
</dbReference>
<sequence length="386" mass="44226">MQFSTSPNETPIKQSWKERFCSQPHQIFFVSSIFFSIFIMLLTLFSLLGKINMNFTLIHGFGLNYAVFTNAFLGFLITVIPKYNASIPIKEKLYIKPWIILQVAFFITLLINPLIGKTLVSLVMFYFAKIFYTTIKSGKAIIKEDSIYLNSIFILGAILLLIEAIFTIDLSYLIFFAYLINMVYFVALRMIPGFYFTYTKIQPWQKPKYIKPVSFFLILLVGIALQFNINTMITVTSFLSFIFFAYIFIKLNMFKKTSAILQILVIGFAWFPIGFLGLFIESLLEVSILKMGLHIFALGFVTTLLIGFGSRVSLGHAIPPQTIMADNFTKFLFALTQILLISRISASILVLNNSSIFMGILHLSATIWIVLFILWTLKYGKYLLRI</sequence>
<gene>
    <name evidence="2" type="ORF">CP965_07765</name>
</gene>
<dbReference type="EMBL" id="NXIE01000003">
    <property type="protein sequence ID" value="RXK12473.1"/>
    <property type="molecule type" value="Genomic_DNA"/>
</dbReference>
<dbReference type="InterPro" id="IPR010266">
    <property type="entry name" value="NnrS"/>
</dbReference>
<protein>
    <recommendedName>
        <fullName evidence="4">NnrS family protein</fullName>
    </recommendedName>
</protein>
<dbReference type="Proteomes" id="UP000289718">
    <property type="component" value="Unassembled WGS sequence"/>
</dbReference>